<dbReference type="Proteomes" id="UP000288805">
    <property type="component" value="Unassembled WGS sequence"/>
</dbReference>
<dbReference type="EMBL" id="QGNW01000127">
    <property type="protein sequence ID" value="RVW93749.1"/>
    <property type="molecule type" value="Genomic_DNA"/>
</dbReference>
<protein>
    <submittedName>
        <fullName evidence="2">Retrovirus-related Pol polyprotein from transposon TNT 1-94</fullName>
    </submittedName>
</protein>
<accession>A0A438IAR1</accession>
<name>A0A438IAR1_VITVI</name>
<evidence type="ECO:0000259" key="1">
    <source>
        <dbReference type="Pfam" id="PF07727"/>
    </source>
</evidence>
<dbReference type="AlphaFoldDB" id="A0A438IAR1"/>
<proteinExistence type="predicted"/>
<organism evidence="2 3">
    <name type="scientific">Vitis vinifera</name>
    <name type="common">Grape</name>
    <dbReference type="NCBI Taxonomy" id="29760"/>
    <lineage>
        <taxon>Eukaryota</taxon>
        <taxon>Viridiplantae</taxon>
        <taxon>Streptophyta</taxon>
        <taxon>Embryophyta</taxon>
        <taxon>Tracheophyta</taxon>
        <taxon>Spermatophyta</taxon>
        <taxon>Magnoliopsida</taxon>
        <taxon>eudicotyledons</taxon>
        <taxon>Gunneridae</taxon>
        <taxon>Pentapetalae</taxon>
        <taxon>rosids</taxon>
        <taxon>Vitales</taxon>
        <taxon>Vitaceae</taxon>
        <taxon>Viteae</taxon>
        <taxon>Vitis</taxon>
    </lineage>
</organism>
<comment type="caution">
    <text evidence="2">The sequence shown here is derived from an EMBL/GenBank/DDBJ whole genome shotgun (WGS) entry which is preliminary data.</text>
</comment>
<gene>
    <name evidence="2" type="primary">POLX_112</name>
    <name evidence="2" type="ORF">CK203_043423</name>
</gene>
<evidence type="ECO:0000313" key="2">
    <source>
        <dbReference type="EMBL" id="RVW93749.1"/>
    </source>
</evidence>
<evidence type="ECO:0000313" key="3">
    <source>
        <dbReference type="Proteomes" id="UP000288805"/>
    </source>
</evidence>
<feature type="domain" description="Reverse transcriptase Ty1/copia-type" evidence="1">
    <location>
        <begin position="57"/>
        <end position="94"/>
    </location>
</feature>
<sequence length="127" mass="14555">MQSELTALEANHTWSLTSLPPGKKPIGFRWVYKIKRHSDGTIERFKLVWLPKGYTQLEAAHNWSLHQLDVNNAFLHGDLHEEIYMSPPPSLRRQGGEFSVSPSQVVIWLKASFPTMVCQVLYSYPSC</sequence>
<dbReference type="Pfam" id="PF07727">
    <property type="entry name" value="RVT_2"/>
    <property type="match status" value="1"/>
</dbReference>
<reference evidence="2 3" key="1">
    <citation type="journal article" date="2018" name="PLoS Genet.">
        <title>Population sequencing reveals clonal diversity and ancestral inbreeding in the grapevine cultivar Chardonnay.</title>
        <authorList>
            <person name="Roach M.J."/>
            <person name="Johnson D.L."/>
            <person name="Bohlmann J."/>
            <person name="van Vuuren H.J."/>
            <person name="Jones S.J."/>
            <person name="Pretorius I.S."/>
            <person name="Schmidt S.A."/>
            <person name="Borneman A.R."/>
        </authorList>
    </citation>
    <scope>NUCLEOTIDE SEQUENCE [LARGE SCALE GENOMIC DNA]</scope>
    <source>
        <strain evidence="3">cv. Chardonnay</strain>
        <tissue evidence="2">Leaf</tissue>
    </source>
</reference>
<dbReference type="InterPro" id="IPR013103">
    <property type="entry name" value="RVT_2"/>
</dbReference>